<protein>
    <submittedName>
        <fullName evidence="1">Uncharacterized protein</fullName>
    </submittedName>
</protein>
<gene>
    <name evidence="1" type="ORF">TSIB3V08_LOCUS2630</name>
</gene>
<name>A0A7R9FXW2_TIMSH</name>
<accession>A0A7R9FXW2</accession>
<sequence length="138" mass="14490">MASSRYSSPMASLVLTDSLQLTSDRQHLGTCYTVASNSPTEGNRLFVSFRQSRSGACLVAGWWVGEDKSVVLVQLPVSRTGSTTGCLLTEASEGGSQFGWLVHSDTSILFGIARLDDGQELGVCKCGGGGKKGVGRKA</sequence>
<reference evidence="1" key="1">
    <citation type="submission" date="2020-11" db="EMBL/GenBank/DDBJ databases">
        <authorList>
            <person name="Tran Van P."/>
        </authorList>
    </citation>
    <scope>NUCLEOTIDE SEQUENCE</scope>
</reference>
<organism evidence="1">
    <name type="scientific">Timema shepardi</name>
    <name type="common">Walking stick</name>
    <dbReference type="NCBI Taxonomy" id="629360"/>
    <lineage>
        <taxon>Eukaryota</taxon>
        <taxon>Metazoa</taxon>
        <taxon>Ecdysozoa</taxon>
        <taxon>Arthropoda</taxon>
        <taxon>Hexapoda</taxon>
        <taxon>Insecta</taxon>
        <taxon>Pterygota</taxon>
        <taxon>Neoptera</taxon>
        <taxon>Polyneoptera</taxon>
        <taxon>Phasmatodea</taxon>
        <taxon>Timematodea</taxon>
        <taxon>Timematoidea</taxon>
        <taxon>Timematidae</taxon>
        <taxon>Timema</taxon>
    </lineage>
</organism>
<proteinExistence type="predicted"/>
<dbReference type="EMBL" id="OC000812">
    <property type="protein sequence ID" value="CAD7258393.1"/>
    <property type="molecule type" value="Genomic_DNA"/>
</dbReference>
<dbReference type="AlphaFoldDB" id="A0A7R9FXW2"/>
<evidence type="ECO:0000313" key="1">
    <source>
        <dbReference type="EMBL" id="CAD7258393.1"/>
    </source>
</evidence>